<keyword evidence="2" id="KW-1185">Reference proteome</keyword>
<comment type="caution">
    <text evidence="1">The sequence shown here is derived from an EMBL/GenBank/DDBJ whole genome shotgun (WGS) entry which is preliminary data.</text>
</comment>
<sequence length="203" mass="23032">MIMSLIIDFGEISVNLSSINELWSECFISRGKLGYRITSFKLSLASTSLPLEGRNALEKMNLNLSLTGEDLMYESLSEKDLDQINHGAYMDDCAKASHCLRSKRASSPVPWGTIHGDMAVACLNTLGNYRQRYLGRDVMYELALTHVDLHLNYLPYEENETIYVHADTETWNDATVKMIQKSGYQSLLKNEWFSVVLCDVEES</sequence>
<accession>A0ABR2WD45</accession>
<proteinExistence type="predicted"/>
<dbReference type="Proteomes" id="UP001479436">
    <property type="component" value="Unassembled WGS sequence"/>
</dbReference>
<evidence type="ECO:0000313" key="2">
    <source>
        <dbReference type="Proteomes" id="UP001479436"/>
    </source>
</evidence>
<organism evidence="1 2">
    <name type="scientific">Basidiobolus ranarum</name>
    <dbReference type="NCBI Taxonomy" id="34480"/>
    <lineage>
        <taxon>Eukaryota</taxon>
        <taxon>Fungi</taxon>
        <taxon>Fungi incertae sedis</taxon>
        <taxon>Zoopagomycota</taxon>
        <taxon>Entomophthoromycotina</taxon>
        <taxon>Basidiobolomycetes</taxon>
        <taxon>Basidiobolales</taxon>
        <taxon>Basidiobolaceae</taxon>
        <taxon>Basidiobolus</taxon>
    </lineage>
</organism>
<dbReference type="EMBL" id="JASJQH010004098">
    <property type="protein sequence ID" value="KAK9759424.1"/>
    <property type="molecule type" value="Genomic_DNA"/>
</dbReference>
<protein>
    <submittedName>
        <fullName evidence="1">Uncharacterized protein</fullName>
    </submittedName>
</protein>
<gene>
    <name evidence="1" type="ORF">K7432_017643</name>
</gene>
<reference evidence="1 2" key="1">
    <citation type="submission" date="2023-04" db="EMBL/GenBank/DDBJ databases">
        <title>Genome of Basidiobolus ranarum AG-B5.</title>
        <authorList>
            <person name="Stajich J.E."/>
            <person name="Carter-House D."/>
            <person name="Gryganskyi A."/>
        </authorList>
    </citation>
    <scope>NUCLEOTIDE SEQUENCE [LARGE SCALE GENOMIC DNA]</scope>
    <source>
        <strain evidence="1 2">AG-B5</strain>
    </source>
</reference>
<name>A0ABR2WD45_9FUNG</name>
<evidence type="ECO:0000313" key="1">
    <source>
        <dbReference type="EMBL" id="KAK9759424.1"/>
    </source>
</evidence>